<comment type="catalytic activity">
    <reaction evidence="4">
        <text>UTP + H2O = UMP + diphosphate + H(+)</text>
        <dbReference type="Rhea" id="RHEA:29395"/>
        <dbReference type="ChEBI" id="CHEBI:15377"/>
        <dbReference type="ChEBI" id="CHEBI:15378"/>
        <dbReference type="ChEBI" id="CHEBI:33019"/>
        <dbReference type="ChEBI" id="CHEBI:46398"/>
        <dbReference type="ChEBI" id="CHEBI:57865"/>
        <dbReference type="EC" id="3.6.1.9"/>
    </reaction>
</comment>
<dbReference type="AlphaFoldDB" id="A0A094L2W9"/>
<comment type="subcellular location">
    <subcellularLocation>
        <location evidence="4">Cytoplasm</location>
    </subcellularLocation>
</comment>
<protein>
    <recommendedName>
        <fullName evidence="4">dTTP/UTP pyrophosphatase</fullName>
        <shortName evidence="4">dTTPase/UTPase</shortName>
        <ecNumber evidence="4">3.6.1.9</ecNumber>
    </recommendedName>
    <alternativeName>
        <fullName evidence="4">Nucleoside triphosphate pyrophosphatase</fullName>
    </alternativeName>
    <alternativeName>
        <fullName evidence="4">Nucleotide pyrophosphatase</fullName>
        <shortName evidence="4">Nucleotide PPase</shortName>
    </alternativeName>
</protein>
<dbReference type="CDD" id="cd00555">
    <property type="entry name" value="Maf"/>
    <property type="match status" value="1"/>
</dbReference>
<comment type="cofactor">
    <cofactor evidence="1 4">
        <name>a divalent metal cation</name>
        <dbReference type="ChEBI" id="CHEBI:60240"/>
    </cofactor>
</comment>
<reference evidence="5 6" key="1">
    <citation type="submission" date="2014-06" db="EMBL/GenBank/DDBJ databases">
        <title>Draft genome sequence of Idiomarina sp. MCCC 1A10513.</title>
        <authorList>
            <person name="Du J."/>
            <person name="Lai Q."/>
            <person name="Shao Z."/>
        </authorList>
    </citation>
    <scope>NUCLEOTIDE SEQUENCE [LARGE SCALE GENOMIC DNA]</scope>
    <source>
        <strain evidence="5 6">MCCC 1A10513</strain>
    </source>
</reference>
<comment type="similarity">
    <text evidence="4">Belongs to the Maf family. YhdE subfamily.</text>
</comment>
<dbReference type="OrthoDB" id="9807767at2"/>
<dbReference type="InterPro" id="IPR029001">
    <property type="entry name" value="ITPase-like_fam"/>
</dbReference>
<dbReference type="HAMAP" id="MF_00528">
    <property type="entry name" value="Maf"/>
    <property type="match status" value="1"/>
</dbReference>
<dbReference type="NCBIfam" id="TIGR00172">
    <property type="entry name" value="maf"/>
    <property type="match status" value="1"/>
</dbReference>
<evidence type="ECO:0000313" key="6">
    <source>
        <dbReference type="Proteomes" id="UP000053718"/>
    </source>
</evidence>
<feature type="site" description="Important for substrate specificity" evidence="4">
    <location>
        <position position="156"/>
    </location>
</feature>
<comment type="caution">
    <text evidence="5">The sequence shown here is derived from an EMBL/GenBank/DDBJ whole genome shotgun (WGS) entry which is preliminary data.</text>
</comment>
<feature type="site" description="Important for substrate specificity" evidence="4">
    <location>
        <position position="11"/>
    </location>
</feature>
<dbReference type="PANTHER" id="PTHR43213">
    <property type="entry name" value="BIFUNCTIONAL DTTP/UTP PYROPHOSPHATASE/METHYLTRANSFERASE PROTEIN-RELATED"/>
    <property type="match status" value="1"/>
</dbReference>
<dbReference type="EC" id="3.6.1.9" evidence="4"/>
<accession>A0A094L2W9</accession>
<dbReference type="GO" id="GO:0009117">
    <property type="term" value="P:nucleotide metabolic process"/>
    <property type="evidence" value="ECO:0007669"/>
    <property type="project" value="UniProtKB-KW"/>
</dbReference>
<keyword evidence="2 4" id="KW-0378">Hydrolase</keyword>
<dbReference type="GO" id="GO:0036218">
    <property type="term" value="F:dTTP diphosphatase activity"/>
    <property type="evidence" value="ECO:0007669"/>
    <property type="project" value="RHEA"/>
</dbReference>
<proteinExistence type="inferred from homology"/>
<sequence length="199" mass="21861">MELVLASGSPRRFELLQLLDRPFRVVHPDIIEQQHPHERPLDYVERLAREKAEAGAQLCASEGLTNAAVIGADTVVVCADQVLEKPRNEADYKQMMELLSGRAHQAITAVALHHNGATTSKVVSTTVYFKHLNAAEIAAYWQSGEPKDKAGGYGIQGRAGKFVTHIEGSYLAVVGLPLYETEQLIVQVEAAVAKDNYER</sequence>
<dbReference type="PANTHER" id="PTHR43213:SF5">
    <property type="entry name" value="BIFUNCTIONAL DTTP_UTP PYROPHOSPHATASE_METHYLTRANSFERASE PROTEIN-RELATED"/>
    <property type="match status" value="1"/>
</dbReference>
<dbReference type="GO" id="GO:0005737">
    <property type="term" value="C:cytoplasm"/>
    <property type="evidence" value="ECO:0007669"/>
    <property type="project" value="UniProtKB-SubCell"/>
</dbReference>
<organism evidence="5 6">
    <name type="scientific">Pseudidiomarina atlantica</name>
    <dbReference type="NCBI Taxonomy" id="1517416"/>
    <lineage>
        <taxon>Bacteria</taxon>
        <taxon>Pseudomonadati</taxon>
        <taxon>Pseudomonadota</taxon>
        <taxon>Gammaproteobacteria</taxon>
        <taxon>Alteromonadales</taxon>
        <taxon>Idiomarinaceae</taxon>
        <taxon>Pseudidiomarina</taxon>
    </lineage>
</organism>
<dbReference type="Gene3D" id="3.90.950.10">
    <property type="match status" value="1"/>
</dbReference>
<dbReference type="Pfam" id="PF02545">
    <property type="entry name" value="Maf"/>
    <property type="match status" value="1"/>
</dbReference>
<comment type="function">
    <text evidence="4">Nucleoside triphosphate pyrophosphatase that hydrolyzes dTTP and UTP. May have a dual role in cell division arrest and in preventing the incorporation of modified nucleotides into cellular nucleic acids.</text>
</comment>
<keyword evidence="3 4" id="KW-0546">Nucleotide metabolism</keyword>
<feature type="site" description="Important for substrate specificity" evidence="4">
    <location>
        <position position="74"/>
    </location>
</feature>
<dbReference type="eggNOG" id="COG0424">
    <property type="taxonomic scope" value="Bacteria"/>
</dbReference>
<comment type="caution">
    <text evidence="4">Lacks conserved residue(s) required for the propagation of feature annotation.</text>
</comment>
<dbReference type="RefSeq" id="WP_034731249.1">
    <property type="nucleotide sequence ID" value="NZ_JPIN01000005.1"/>
</dbReference>
<dbReference type="InterPro" id="IPR003697">
    <property type="entry name" value="Maf-like"/>
</dbReference>
<evidence type="ECO:0000256" key="3">
    <source>
        <dbReference type="ARBA" id="ARBA00023080"/>
    </source>
</evidence>
<dbReference type="STRING" id="1517416.IDAT_04795"/>
<comment type="catalytic activity">
    <reaction evidence="4">
        <text>dTTP + H2O = dTMP + diphosphate + H(+)</text>
        <dbReference type="Rhea" id="RHEA:28534"/>
        <dbReference type="ChEBI" id="CHEBI:15377"/>
        <dbReference type="ChEBI" id="CHEBI:15378"/>
        <dbReference type="ChEBI" id="CHEBI:33019"/>
        <dbReference type="ChEBI" id="CHEBI:37568"/>
        <dbReference type="ChEBI" id="CHEBI:63528"/>
        <dbReference type="EC" id="3.6.1.9"/>
    </reaction>
</comment>
<dbReference type="GO" id="GO:0036221">
    <property type="term" value="F:UTP diphosphatase activity"/>
    <property type="evidence" value="ECO:0007669"/>
    <property type="project" value="RHEA"/>
</dbReference>
<keyword evidence="4" id="KW-0963">Cytoplasm</keyword>
<keyword evidence="6" id="KW-1185">Reference proteome</keyword>
<dbReference type="SUPFAM" id="SSF52972">
    <property type="entry name" value="ITPase-like"/>
    <property type="match status" value="1"/>
</dbReference>
<dbReference type="Proteomes" id="UP000053718">
    <property type="component" value="Unassembled WGS sequence"/>
</dbReference>
<evidence type="ECO:0000256" key="4">
    <source>
        <dbReference type="HAMAP-Rule" id="MF_00528"/>
    </source>
</evidence>
<gene>
    <name evidence="5" type="ORF">IDAT_04795</name>
</gene>
<evidence type="ECO:0000256" key="2">
    <source>
        <dbReference type="ARBA" id="ARBA00022801"/>
    </source>
</evidence>
<dbReference type="EMBL" id="JPIN01000005">
    <property type="protein sequence ID" value="KFZ28998.1"/>
    <property type="molecule type" value="Genomic_DNA"/>
</dbReference>
<feature type="active site" description="Proton acceptor" evidence="4">
    <location>
        <position position="73"/>
    </location>
</feature>
<name>A0A094L2W9_9GAMM</name>
<evidence type="ECO:0000256" key="1">
    <source>
        <dbReference type="ARBA" id="ARBA00001968"/>
    </source>
</evidence>
<dbReference type="PIRSF" id="PIRSF006305">
    <property type="entry name" value="Maf"/>
    <property type="match status" value="1"/>
</dbReference>
<evidence type="ECO:0000313" key="5">
    <source>
        <dbReference type="EMBL" id="KFZ28998.1"/>
    </source>
</evidence>